<gene>
    <name evidence="2" type="ORF">RC083_08610</name>
</gene>
<dbReference type="InterPro" id="IPR000868">
    <property type="entry name" value="Isochorismatase-like_dom"/>
</dbReference>
<organism evidence="2 3">
    <name type="scientific">Pseudoalteromonas haloplanktis</name>
    <name type="common">Alteromonas haloplanktis</name>
    <dbReference type="NCBI Taxonomy" id="228"/>
    <lineage>
        <taxon>Bacteria</taxon>
        <taxon>Pseudomonadati</taxon>
        <taxon>Pseudomonadota</taxon>
        <taxon>Gammaproteobacteria</taxon>
        <taxon>Alteromonadales</taxon>
        <taxon>Pseudoalteromonadaceae</taxon>
        <taxon>Pseudoalteromonas</taxon>
    </lineage>
</organism>
<dbReference type="InterPro" id="IPR050993">
    <property type="entry name" value="Isochorismatase_domain"/>
</dbReference>
<dbReference type="Proteomes" id="UP001226574">
    <property type="component" value="Unassembled WGS sequence"/>
</dbReference>
<protein>
    <submittedName>
        <fullName evidence="2">Isochorismatase family protein</fullName>
    </submittedName>
</protein>
<accession>A0ABU1BDN7</accession>
<dbReference type="PANTHER" id="PTHR14119:SF3">
    <property type="entry name" value="ISOCHORISMATASE DOMAIN-CONTAINING PROTEIN 2"/>
    <property type="match status" value="1"/>
</dbReference>
<keyword evidence="3" id="KW-1185">Reference proteome</keyword>
<dbReference type="Pfam" id="PF00857">
    <property type="entry name" value="Isochorismatase"/>
    <property type="match status" value="1"/>
</dbReference>
<dbReference type="RefSeq" id="WP_016706857.1">
    <property type="nucleotide sequence ID" value="NZ_JAVIFY010000005.1"/>
</dbReference>
<name>A0ABU1BDN7_PSEHA</name>
<dbReference type="InterPro" id="IPR036380">
    <property type="entry name" value="Isochorismatase-like_sf"/>
</dbReference>
<dbReference type="Gene3D" id="3.40.50.850">
    <property type="entry name" value="Isochorismatase-like"/>
    <property type="match status" value="1"/>
</dbReference>
<dbReference type="EMBL" id="JAVIFY010000005">
    <property type="protein sequence ID" value="MDQ9091649.1"/>
    <property type="molecule type" value="Genomic_DNA"/>
</dbReference>
<sequence>MLNSFNAQAAQSLLLVIDIQEKLQPAMKRFEQVKQITMQLAKAAELLQVPALLTEQYKQGLGETDLQIQQQFKQVNYFDKTHFSACKEPGFLEQLATYQRQQIIVVGMEAHVCVLQTCFDLLANGYQVFLIADGVSSRNDLHRELAIEQLRQAGAVISCAESVIFQWTDIAATPVFKEILKIVK</sequence>
<evidence type="ECO:0000313" key="2">
    <source>
        <dbReference type="EMBL" id="MDQ9091649.1"/>
    </source>
</evidence>
<evidence type="ECO:0000313" key="3">
    <source>
        <dbReference type="Proteomes" id="UP001226574"/>
    </source>
</evidence>
<evidence type="ECO:0000259" key="1">
    <source>
        <dbReference type="Pfam" id="PF00857"/>
    </source>
</evidence>
<dbReference type="SUPFAM" id="SSF52499">
    <property type="entry name" value="Isochorismatase-like hydrolases"/>
    <property type="match status" value="1"/>
</dbReference>
<proteinExistence type="predicted"/>
<reference evidence="2 3" key="1">
    <citation type="submission" date="2023-08" db="EMBL/GenBank/DDBJ databases">
        <title>Pseudoalteromonas haloplanktis LL1 genome.</title>
        <authorList>
            <person name="Wu S."/>
        </authorList>
    </citation>
    <scope>NUCLEOTIDE SEQUENCE [LARGE SCALE GENOMIC DNA]</scope>
    <source>
        <strain evidence="2 3">LL1</strain>
    </source>
</reference>
<feature type="domain" description="Isochorismatase-like" evidence="1">
    <location>
        <begin position="12"/>
        <end position="161"/>
    </location>
</feature>
<comment type="caution">
    <text evidence="2">The sequence shown here is derived from an EMBL/GenBank/DDBJ whole genome shotgun (WGS) entry which is preliminary data.</text>
</comment>
<dbReference type="PANTHER" id="PTHR14119">
    <property type="entry name" value="HYDROLASE"/>
    <property type="match status" value="1"/>
</dbReference>